<name>A0A927CLK1_9BACL</name>
<protein>
    <submittedName>
        <fullName evidence="4">DUF4129 domain-containing protein</fullName>
    </submittedName>
</protein>
<feature type="transmembrane region" description="Helical" evidence="2">
    <location>
        <begin position="12"/>
        <end position="35"/>
    </location>
</feature>
<dbReference type="AlphaFoldDB" id="A0A927CLK1"/>
<feature type="region of interest" description="Disordered" evidence="1">
    <location>
        <begin position="383"/>
        <end position="406"/>
    </location>
</feature>
<dbReference type="Proteomes" id="UP000632125">
    <property type="component" value="Unassembled WGS sequence"/>
</dbReference>
<feature type="compositionally biased region" description="Basic and acidic residues" evidence="1">
    <location>
        <begin position="396"/>
        <end position="406"/>
    </location>
</feature>
<keyword evidence="2" id="KW-1133">Transmembrane helix</keyword>
<feature type="transmembrane region" description="Helical" evidence="2">
    <location>
        <begin position="151"/>
        <end position="171"/>
    </location>
</feature>
<feature type="transmembrane region" description="Helical" evidence="2">
    <location>
        <begin position="71"/>
        <end position="90"/>
    </location>
</feature>
<feature type="transmembrane region" description="Helical" evidence="2">
    <location>
        <begin position="199"/>
        <end position="217"/>
    </location>
</feature>
<feature type="domain" description="Protein-glutamine gamma-glutamyltransferase-like C-terminal" evidence="3">
    <location>
        <begin position="372"/>
        <end position="436"/>
    </location>
</feature>
<accession>A0A927CLK1</accession>
<keyword evidence="5" id="KW-1185">Reference proteome</keyword>
<gene>
    <name evidence="4" type="ORF">IDH41_14360</name>
</gene>
<reference evidence="4" key="1">
    <citation type="submission" date="2020-09" db="EMBL/GenBank/DDBJ databases">
        <title>A novel bacterium of genus Paenibacillus, isolated from South China Sea.</title>
        <authorList>
            <person name="Huang H."/>
            <person name="Mo K."/>
            <person name="Hu Y."/>
        </authorList>
    </citation>
    <scope>NUCLEOTIDE SEQUENCE</scope>
    <source>
        <strain evidence="4">IB182493</strain>
    </source>
</reference>
<comment type="caution">
    <text evidence="4">The sequence shown here is derived from an EMBL/GenBank/DDBJ whole genome shotgun (WGS) entry which is preliminary data.</text>
</comment>
<dbReference type="RefSeq" id="WP_190862152.1">
    <property type="nucleotide sequence ID" value="NZ_JACXIY010000016.1"/>
</dbReference>
<evidence type="ECO:0000313" key="4">
    <source>
        <dbReference type="EMBL" id="MBD2869769.1"/>
    </source>
</evidence>
<keyword evidence="2" id="KW-0472">Membrane</keyword>
<evidence type="ECO:0000256" key="1">
    <source>
        <dbReference type="SAM" id="MobiDB-lite"/>
    </source>
</evidence>
<evidence type="ECO:0000259" key="3">
    <source>
        <dbReference type="Pfam" id="PF13559"/>
    </source>
</evidence>
<organism evidence="4 5">
    <name type="scientific">Paenibacillus arenilitoris</name>
    <dbReference type="NCBI Taxonomy" id="2772299"/>
    <lineage>
        <taxon>Bacteria</taxon>
        <taxon>Bacillati</taxon>
        <taxon>Bacillota</taxon>
        <taxon>Bacilli</taxon>
        <taxon>Bacillales</taxon>
        <taxon>Paenibacillaceae</taxon>
        <taxon>Paenibacillus</taxon>
    </lineage>
</organism>
<keyword evidence="2" id="KW-0812">Transmembrane</keyword>
<feature type="transmembrane region" description="Helical" evidence="2">
    <location>
        <begin position="41"/>
        <end position="59"/>
    </location>
</feature>
<dbReference type="InterPro" id="IPR025403">
    <property type="entry name" value="TgpA-like_C"/>
</dbReference>
<evidence type="ECO:0000313" key="5">
    <source>
        <dbReference type="Proteomes" id="UP000632125"/>
    </source>
</evidence>
<sequence length="444" mass="49671">MKKDAKVPLSLSSPATGVVEIFFYLPVLLAATIYFLPAGAVWTWIAALPLAYWLAAAIVEAKPGMRRIARFLLAVAIGAVHAALFISVAAGELPVIATPICGILGAIAAARGMSLKLRGWVASFSNAHMLVGIVAYVAAQPLKLFAFKRLADYNGVLLFCGIAAVILFFFIANERHLNNETVDTAKSPATAAFKRQNRLLMIIVVAAITILALFRQIQQAIEDFFRSMVQKLMAWLNKPGGQETIEQPPVNQAPPDLTGGEAPKPPPEWMVVLEQILKIAGIVVVVILVAVGLFFLFRKLYQWIKRLAAKLMERDNALRKGDAGYTDEIENLMSLTNWREQLGDRLQKLIPKRKRGESWDDMKSNAERIRFLYAHLVRSDATKGRRHEPSLTPRETANRMEARERRPSELNRFIEAYEQVRYGEKSVGDDRVSDFKRQLYKDEN</sequence>
<evidence type="ECO:0000256" key="2">
    <source>
        <dbReference type="SAM" id="Phobius"/>
    </source>
</evidence>
<feature type="transmembrane region" description="Helical" evidence="2">
    <location>
        <begin position="120"/>
        <end position="139"/>
    </location>
</feature>
<proteinExistence type="predicted"/>
<feature type="transmembrane region" description="Helical" evidence="2">
    <location>
        <begin position="276"/>
        <end position="297"/>
    </location>
</feature>
<dbReference type="EMBL" id="JACXIY010000016">
    <property type="protein sequence ID" value="MBD2869769.1"/>
    <property type="molecule type" value="Genomic_DNA"/>
</dbReference>
<feature type="transmembrane region" description="Helical" evidence="2">
    <location>
        <begin position="96"/>
        <end position="113"/>
    </location>
</feature>
<dbReference type="Pfam" id="PF13559">
    <property type="entry name" value="DUF4129"/>
    <property type="match status" value="1"/>
</dbReference>